<evidence type="ECO:0000256" key="1">
    <source>
        <dbReference type="SAM" id="MobiDB-lite"/>
    </source>
</evidence>
<comment type="caution">
    <text evidence="2">The sequence shown here is derived from an EMBL/GenBank/DDBJ whole genome shotgun (WGS) entry which is preliminary data.</text>
</comment>
<evidence type="ECO:0000313" key="3">
    <source>
        <dbReference type="Proteomes" id="UP000623467"/>
    </source>
</evidence>
<keyword evidence="3" id="KW-1185">Reference proteome</keyword>
<dbReference type="Proteomes" id="UP000623467">
    <property type="component" value="Unassembled WGS sequence"/>
</dbReference>
<gene>
    <name evidence="2" type="ORF">MSAN_02352900</name>
</gene>
<dbReference type="AlphaFoldDB" id="A0A8H6X6V9"/>
<reference evidence="2" key="1">
    <citation type="submission" date="2020-05" db="EMBL/GenBank/DDBJ databases">
        <title>Mycena genomes resolve the evolution of fungal bioluminescence.</title>
        <authorList>
            <person name="Tsai I.J."/>
        </authorList>
    </citation>
    <scope>NUCLEOTIDE SEQUENCE</scope>
    <source>
        <strain evidence="2">160909Yilan</strain>
    </source>
</reference>
<name>A0A8H6X6V9_9AGAR</name>
<accession>A0A8H6X6V9</accession>
<proteinExistence type="predicted"/>
<organism evidence="2 3">
    <name type="scientific">Mycena sanguinolenta</name>
    <dbReference type="NCBI Taxonomy" id="230812"/>
    <lineage>
        <taxon>Eukaryota</taxon>
        <taxon>Fungi</taxon>
        <taxon>Dikarya</taxon>
        <taxon>Basidiomycota</taxon>
        <taxon>Agaricomycotina</taxon>
        <taxon>Agaricomycetes</taxon>
        <taxon>Agaricomycetidae</taxon>
        <taxon>Agaricales</taxon>
        <taxon>Marasmiineae</taxon>
        <taxon>Mycenaceae</taxon>
        <taxon>Mycena</taxon>
    </lineage>
</organism>
<feature type="region of interest" description="Disordered" evidence="1">
    <location>
        <begin position="1"/>
        <end position="26"/>
    </location>
</feature>
<dbReference type="EMBL" id="JACAZH010000042">
    <property type="protein sequence ID" value="KAF7335196.1"/>
    <property type="molecule type" value="Genomic_DNA"/>
</dbReference>
<protein>
    <submittedName>
        <fullName evidence="2">Uncharacterized protein</fullName>
    </submittedName>
</protein>
<sequence length="68" mass="7613">MVRHLANLKPTKDLHGQAESTSEDEQNIIALSAYTTAFPSSHTRRTTQTTHHLARRTLDLTDDVVQAD</sequence>
<evidence type="ECO:0000313" key="2">
    <source>
        <dbReference type="EMBL" id="KAF7335196.1"/>
    </source>
</evidence>